<organism evidence="2 3">
    <name type="scientific">Halapricum desulfuricans</name>
    <dbReference type="NCBI Taxonomy" id="2841257"/>
    <lineage>
        <taxon>Archaea</taxon>
        <taxon>Methanobacteriati</taxon>
        <taxon>Methanobacteriota</taxon>
        <taxon>Stenosarchaea group</taxon>
        <taxon>Halobacteria</taxon>
        <taxon>Halobacteriales</taxon>
        <taxon>Haloarculaceae</taxon>
        <taxon>Halapricum</taxon>
    </lineage>
</organism>
<dbReference type="CDD" id="cd03786">
    <property type="entry name" value="GTB_UDP-GlcNAc_2-Epimerase"/>
    <property type="match status" value="1"/>
</dbReference>
<feature type="domain" description="UDP-N-acetylglucosamine 2-epimerase" evidence="1">
    <location>
        <begin position="26"/>
        <end position="350"/>
    </location>
</feature>
<accession>A0A897N3P8</accession>
<proteinExistence type="predicted"/>
<sequence>MKVLTVVGARPQFVKAFPVSEQLDRHEEVLVHTGQHYDEMLSSVFFEELPIPDPAYNLGVGSGSHAAQTAQVMERFDGVVDEEAPDVVLVYGDTNSTLGAGLVAAKRPVRLVHVEAGVRSGDWSMPEEVNRVLVDQCADLLCAPTDRAAETLRAADVRGEVVVTGDVMYDALLAVREHALDHSTIVDDLGLTGGPYVLATVHRERNTDSEDRLRSIVEGLASVSATVVLPAHPRTVAALEEYGLHEEAASALELVDPVGYLDFVALLSGAERVATDSGGVQKEAFYLDRPCVTLRETTEWPETVEAGWNVLVGADPAAIRTALTRPLPNPAAKPTLYGGGEAAERVVRALSHPSAVTADDD</sequence>
<dbReference type="PANTHER" id="PTHR43174:SF1">
    <property type="entry name" value="UDP-N-ACETYLGLUCOSAMINE 2-EPIMERASE"/>
    <property type="match status" value="1"/>
</dbReference>
<dbReference type="InterPro" id="IPR029767">
    <property type="entry name" value="WecB-like"/>
</dbReference>
<dbReference type="RefSeq" id="WP_229115248.1">
    <property type="nucleotide sequence ID" value="NZ_CP064787.1"/>
</dbReference>
<dbReference type="EMBL" id="CP064787">
    <property type="protein sequence ID" value="QSG05405.1"/>
    <property type="molecule type" value="Genomic_DNA"/>
</dbReference>
<evidence type="ECO:0000313" key="3">
    <source>
        <dbReference type="Proteomes" id="UP000663525"/>
    </source>
</evidence>
<reference evidence="2" key="1">
    <citation type="submission" date="2020-11" db="EMBL/GenBank/DDBJ databases">
        <title>Carbohydrate-dependent, anaerobic sulfur respiration: A novel catabolism in halophilic archaea.</title>
        <authorList>
            <person name="Sorokin D.Y."/>
            <person name="Messina E."/>
            <person name="Smedile F."/>
            <person name="La Cono V."/>
            <person name="Hallsworth J.E."/>
            <person name="Yakimov M.M."/>
        </authorList>
    </citation>
    <scope>NUCLEOTIDE SEQUENCE</scope>
    <source>
        <strain evidence="2">HSR12-1</strain>
    </source>
</reference>
<gene>
    <name evidence="2" type="primary">wecB</name>
    <name evidence="2" type="ORF">HSR121_1058</name>
</gene>
<dbReference type="AlphaFoldDB" id="A0A897N3P8"/>
<dbReference type="SUPFAM" id="SSF53756">
    <property type="entry name" value="UDP-Glycosyltransferase/glycogen phosphorylase"/>
    <property type="match status" value="1"/>
</dbReference>
<protein>
    <submittedName>
        <fullName evidence="2">UDP-N-acetylglucosamine 2-epimerase</fullName>
    </submittedName>
</protein>
<dbReference type="NCBIfam" id="TIGR00236">
    <property type="entry name" value="wecB"/>
    <property type="match status" value="1"/>
</dbReference>
<evidence type="ECO:0000259" key="1">
    <source>
        <dbReference type="Pfam" id="PF02350"/>
    </source>
</evidence>
<name>A0A897N3P8_9EURY</name>
<dbReference type="Pfam" id="PF02350">
    <property type="entry name" value="Epimerase_2"/>
    <property type="match status" value="1"/>
</dbReference>
<dbReference type="GeneID" id="68854683"/>
<evidence type="ECO:0000313" key="2">
    <source>
        <dbReference type="EMBL" id="QSG05405.1"/>
    </source>
</evidence>
<dbReference type="Gene3D" id="3.40.50.2000">
    <property type="entry name" value="Glycogen Phosphorylase B"/>
    <property type="match status" value="2"/>
</dbReference>
<dbReference type="Proteomes" id="UP000663525">
    <property type="component" value="Chromosome"/>
</dbReference>
<dbReference type="InterPro" id="IPR003331">
    <property type="entry name" value="UDP_GlcNAc_Epimerase_2_dom"/>
</dbReference>
<dbReference type="PANTHER" id="PTHR43174">
    <property type="entry name" value="UDP-N-ACETYLGLUCOSAMINE 2-EPIMERASE"/>
    <property type="match status" value="1"/>
</dbReference>